<dbReference type="EMBL" id="JABXBU010002231">
    <property type="protein sequence ID" value="KAF8764220.1"/>
    <property type="molecule type" value="Genomic_DNA"/>
</dbReference>
<dbReference type="GO" id="GO:0016020">
    <property type="term" value="C:membrane"/>
    <property type="evidence" value="ECO:0007669"/>
    <property type="project" value="UniProtKB-SubCell"/>
</dbReference>
<dbReference type="Proteomes" id="UP000807504">
    <property type="component" value="Unassembled WGS sequence"/>
</dbReference>
<accession>A0A8T0E441</accession>
<dbReference type="AlphaFoldDB" id="A0A8T0E441"/>
<keyword evidence="3 5" id="KW-1133">Transmembrane helix</keyword>
<evidence type="ECO:0000313" key="6">
    <source>
        <dbReference type="EMBL" id="KAF8764220.1"/>
    </source>
</evidence>
<name>A0A8T0E441_ARGBR</name>
<keyword evidence="7" id="KW-1185">Reference proteome</keyword>
<evidence type="ECO:0000256" key="3">
    <source>
        <dbReference type="ARBA" id="ARBA00022989"/>
    </source>
</evidence>
<feature type="transmembrane region" description="Helical" evidence="5">
    <location>
        <begin position="30"/>
        <end position="48"/>
    </location>
</feature>
<evidence type="ECO:0000256" key="5">
    <source>
        <dbReference type="SAM" id="Phobius"/>
    </source>
</evidence>
<gene>
    <name evidence="6" type="ORF">HNY73_022318</name>
</gene>
<comment type="caution">
    <text evidence="6">The sequence shown here is derived from an EMBL/GenBank/DDBJ whole genome shotgun (WGS) entry which is preliminary data.</text>
</comment>
<feature type="transmembrane region" description="Helical" evidence="5">
    <location>
        <begin position="54"/>
        <end position="75"/>
    </location>
</feature>
<comment type="subcellular location">
    <subcellularLocation>
        <location evidence="1">Membrane</location>
        <topology evidence="1">Multi-pass membrane protein</topology>
    </subcellularLocation>
</comment>
<feature type="transmembrane region" description="Helical" evidence="5">
    <location>
        <begin position="6"/>
        <end position="23"/>
    </location>
</feature>
<dbReference type="PANTHER" id="PTHR23507:SF1">
    <property type="entry name" value="FI18259P1-RELATED"/>
    <property type="match status" value="1"/>
</dbReference>
<evidence type="ECO:0000256" key="2">
    <source>
        <dbReference type="ARBA" id="ARBA00022692"/>
    </source>
</evidence>
<keyword evidence="4 5" id="KW-0472">Membrane</keyword>
<keyword evidence="2 5" id="KW-0812">Transmembrane</keyword>
<protein>
    <submittedName>
        <fullName evidence="6">Uncharacterized protein</fullName>
    </submittedName>
</protein>
<evidence type="ECO:0000313" key="7">
    <source>
        <dbReference type="Proteomes" id="UP000807504"/>
    </source>
</evidence>
<evidence type="ECO:0000256" key="4">
    <source>
        <dbReference type="ARBA" id="ARBA00023136"/>
    </source>
</evidence>
<reference evidence="6" key="1">
    <citation type="journal article" date="2020" name="bioRxiv">
        <title>Chromosome-level reference genome of the European wasp spider Argiope bruennichi: a resource for studies on range expansion and evolutionary adaptation.</title>
        <authorList>
            <person name="Sheffer M.M."/>
            <person name="Hoppe A."/>
            <person name="Krehenwinkel H."/>
            <person name="Uhl G."/>
            <person name="Kuss A.W."/>
            <person name="Jensen L."/>
            <person name="Jensen C."/>
            <person name="Gillespie R.G."/>
            <person name="Hoff K.J."/>
            <person name="Prost S."/>
        </authorList>
    </citation>
    <scope>NUCLEOTIDE SEQUENCE</scope>
</reference>
<sequence>MMALALYSSFFGIVGIVFLHYLTSFRDSTIGLIGFLCIYFSQFVSAFATDSITLIVAVSLAPFKSFAAVAVRSIISKIATKSERGKLFFFLALVELLAIVIGYTLNVKFHFFMDSLDPKFSKLILITFLMISFSSFMFQMISVHTEHLFSRCYRNIQIPPEVRFAELYEDLDQENN</sequence>
<organism evidence="6 7">
    <name type="scientific">Argiope bruennichi</name>
    <name type="common">Wasp spider</name>
    <name type="synonym">Aranea bruennichi</name>
    <dbReference type="NCBI Taxonomy" id="94029"/>
    <lineage>
        <taxon>Eukaryota</taxon>
        <taxon>Metazoa</taxon>
        <taxon>Ecdysozoa</taxon>
        <taxon>Arthropoda</taxon>
        <taxon>Chelicerata</taxon>
        <taxon>Arachnida</taxon>
        <taxon>Araneae</taxon>
        <taxon>Araneomorphae</taxon>
        <taxon>Entelegynae</taxon>
        <taxon>Araneoidea</taxon>
        <taxon>Araneidae</taxon>
        <taxon>Argiope</taxon>
    </lineage>
</organism>
<reference evidence="6" key="2">
    <citation type="submission" date="2020-06" db="EMBL/GenBank/DDBJ databases">
        <authorList>
            <person name="Sheffer M."/>
        </authorList>
    </citation>
    <scope>NUCLEOTIDE SEQUENCE</scope>
</reference>
<dbReference type="GO" id="GO:0022857">
    <property type="term" value="F:transmembrane transporter activity"/>
    <property type="evidence" value="ECO:0007669"/>
    <property type="project" value="TreeGrafter"/>
</dbReference>
<evidence type="ECO:0000256" key="1">
    <source>
        <dbReference type="ARBA" id="ARBA00004141"/>
    </source>
</evidence>
<proteinExistence type="predicted"/>
<feature type="transmembrane region" description="Helical" evidence="5">
    <location>
        <begin position="120"/>
        <end position="141"/>
    </location>
</feature>
<feature type="transmembrane region" description="Helical" evidence="5">
    <location>
        <begin position="87"/>
        <end position="105"/>
    </location>
</feature>
<dbReference type="PANTHER" id="PTHR23507">
    <property type="entry name" value="ZGC:174356"/>
    <property type="match status" value="1"/>
</dbReference>